<organism evidence="8 9">
    <name type="scientific">Ornithobacterium rhinotracheale</name>
    <dbReference type="NCBI Taxonomy" id="28251"/>
    <lineage>
        <taxon>Bacteria</taxon>
        <taxon>Pseudomonadati</taxon>
        <taxon>Bacteroidota</taxon>
        <taxon>Flavobacteriia</taxon>
        <taxon>Flavobacteriales</taxon>
        <taxon>Weeksellaceae</taxon>
        <taxon>Ornithobacterium</taxon>
    </lineage>
</organism>
<dbReference type="Gene3D" id="3.40.50.12230">
    <property type="match status" value="1"/>
</dbReference>
<evidence type="ECO:0000256" key="3">
    <source>
        <dbReference type="ARBA" id="ARBA00022679"/>
    </source>
</evidence>
<dbReference type="Pfam" id="PF02911">
    <property type="entry name" value="Formyl_trans_C"/>
    <property type="match status" value="1"/>
</dbReference>
<evidence type="ECO:0000259" key="6">
    <source>
        <dbReference type="Pfam" id="PF00551"/>
    </source>
</evidence>
<keyword evidence="4 5" id="KW-0648">Protein biosynthesis</keyword>
<dbReference type="Proteomes" id="UP000287701">
    <property type="component" value="Chromosome"/>
</dbReference>
<dbReference type="CDD" id="cd08646">
    <property type="entry name" value="FMT_core_Met-tRNA-FMT_N"/>
    <property type="match status" value="1"/>
</dbReference>
<evidence type="ECO:0000256" key="2">
    <source>
        <dbReference type="ARBA" id="ARBA00012261"/>
    </source>
</evidence>
<dbReference type="PANTHER" id="PTHR11138:SF5">
    <property type="entry name" value="METHIONYL-TRNA FORMYLTRANSFERASE, MITOCHONDRIAL"/>
    <property type="match status" value="1"/>
</dbReference>
<accession>A0A410JRR9</accession>
<dbReference type="InterPro" id="IPR005794">
    <property type="entry name" value="Fmt"/>
</dbReference>
<dbReference type="GO" id="GO:0004479">
    <property type="term" value="F:methionyl-tRNA formyltransferase activity"/>
    <property type="evidence" value="ECO:0007669"/>
    <property type="project" value="UniProtKB-UniRule"/>
</dbReference>
<evidence type="ECO:0000313" key="8">
    <source>
        <dbReference type="EMBL" id="QAR30877.1"/>
    </source>
</evidence>
<dbReference type="AlphaFoldDB" id="A0A410JRR9"/>
<dbReference type="PANTHER" id="PTHR11138">
    <property type="entry name" value="METHIONYL-TRNA FORMYLTRANSFERASE"/>
    <property type="match status" value="1"/>
</dbReference>
<feature type="domain" description="Formyl transferase N-terminal" evidence="6">
    <location>
        <begin position="6"/>
        <end position="181"/>
    </location>
</feature>
<dbReference type="InterPro" id="IPR036477">
    <property type="entry name" value="Formyl_transf_N_sf"/>
</dbReference>
<dbReference type="GO" id="GO:0005829">
    <property type="term" value="C:cytosol"/>
    <property type="evidence" value="ECO:0007669"/>
    <property type="project" value="TreeGrafter"/>
</dbReference>
<name>A0A410JRR9_ORNRH</name>
<protein>
    <recommendedName>
        <fullName evidence="2 5">Methionyl-tRNA formyltransferase</fullName>
        <ecNumber evidence="2 5">2.1.2.9</ecNumber>
    </recommendedName>
</protein>
<evidence type="ECO:0000313" key="9">
    <source>
        <dbReference type="Proteomes" id="UP000287701"/>
    </source>
</evidence>
<evidence type="ECO:0000259" key="7">
    <source>
        <dbReference type="Pfam" id="PF02911"/>
    </source>
</evidence>
<dbReference type="Pfam" id="PF00551">
    <property type="entry name" value="Formyl_trans_N"/>
    <property type="match status" value="1"/>
</dbReference>
<dbReference type="InterPro" id="IPR011034">
    <property type="entry name" value="Formyl_transferase-like_C_sf"/>
</dbReference>
<keyword evidence="3 5" id="KW-0808">Transferase</keyword>
<dbReference type="InterPro" id="IPR041711">
    <property type="entry name" value="Met-tRNA-FMT_N"/>
</dbReference>
<dbReference type="EC" id="2.1.2.9" evidence="2 5"/>
<dbReference type="SUPFAM" id="SSF50486">
    <property type="entry name" value="FMT C-terminal domain-like"/>
    <property type="match status" value="1"/>
</dbReference>
<gene>
    <name evidence="5" type="primary">fmt</name>
    <name evidence="8" type="ORF">EQP59_05795</name>
</gene>
<dbReference type="InterPro" id="IPR044135">
    <property type="entry name" value="Met-tRNA-FMT_C"/>
</dbReference>
<dbReference type="HAMAP" id="MF_00182">
    <property type="entry name" value="Formyl_trans"/>
    <property type="match status" value="1"/>
</dbReference>
<feature type="binding site" evidence="5">
    <location>
        <begin position="112"/>
        <end position="115"/>
    </location>
    <ligand>
        <name>(6S)-5,6,7,8-tetrahydrofolate</name>
        <dbReference type="ChEBI" id="CHEBI:57453"/>
    </ligand>
</feature>
<dbReference type="EMBL" id="CP035107">
    <property type="protein sequence ID" value="QAR30877.1"/>
    <property type="molecule type" value="Genomic_DNA"/>
</dbReference>
<comment type="catalytic activity">
    <reaction evidence="5">
        <text>L-methionyl-tRNA(fMet) + (6R)-10-formyltetrahydrofolate = N-formyl-L-methionyl-tRNA(fMet) + (6S)-5,6,7,8-tetrahydrofolate + H(+)</text>
        <dbReference type="Rhea" id="RHEA:24380"/>
        <dbReference type="Rhea" id="RHEA-COMP:9952"/>
        <dbReference type="Rhea" id="RHEA-COMP:9953"/>
        <dbReference type="ChEBI" id="CHEBI:15378"/>
        <dbReference type="ChEBI" id="CHEBI:57453"/>
        <dbReference type="ChEBI" id="CHEBI:78530"/>
        <dbReference type="ChEBI" id="CHEBI:78844"/>
        <dbReference type="ChEBI" id="CHEBI:195366"/>
        <dbReference type="EC" id="2.1.2.9"/>
    </reaction>
</comment>
<dbReference type="RefSeq" id="WP_128501342.1">
    <property type="nucleotide sequence ID" value="NZ_CP035107.1"/>
</dbReference>
<comment type="similarity">
    <text evidence="1 5">Belongs to the Fmt family.</text>
</comment>
<proteinExistence type="inferred from homology"/>
<evidence type="ECO:0000256" key="4">
    <source>
        <dbReference type="ARBA" id="ARBA00022917"/>
    </source>
</evidence>
<evidence type="ECO:0000256" key="5">
    <source>
        <dbReference type="HAMAP-Rule" id="MF_00182"/>
    </source>
</evidence>
<reference evidence="8 9" key="1">
    <citation type="submission" date="2019-01" db="EMBL/GenBank/DDBJ databases">
        <title>Whole Genome of Ornithobacterium rhinotracheale FARPER-174b.</title>
        <authorList>
            <person name="Tataje-Lavanda L.A."/>
            <person name="Montalvan A."/>
            <person name="Montesinos R."/>
            <person name="Zimic M."/>
            <person name="Fernandez-Sanchez M."/>
            <person name="Fernandez-Diaz M."/>
        </authorList>
    </citation>
    <scope>NUCLEOTIDE SEQUENCE [LARGE SCALE GENOMIC DNA]</scope>
    <source>
        <strain evidence="8 9">FARPER-174b</strain>
    </source>
</reference>
<dbReference type="CDD" id="cd08704">
    <property type="entry name" value="Met_tRNA_FMT_C"/>
    <property type="match status" value="1"/>
</dbReference>
<dbReference type="InterPro" id="IPR002376">
    <property type="entry name" value="Formyl_transf_N"/>
</dbReference>
<dbReference type="InterPro" id="IPR005793">
    <property type="entry name" value="Formyl_trans_C"/>
</dbReference>
<dbReference type="NCBIfam" id="TIGR00460">
    <property type="entry name" value="fmt"/>
    <property type="match status" value="1"/>
</dbReference>
<evidence type="ECO:0000256" key="1">
    <source>
        <dbReference type="ARBA" id="ARBA00010699"/>
    </source>
</evidence>
<comment type="function">
    <text evidence="5">Attaches a formyl group to the free amino group of methionyl-tRNA(fMet). The formyl group appears to play a dual role in the initiator identity of N-formylmethionyl-tRNA by promoting its recognition by IF2 and preventing the misappropriation of this tRNA by the elongation apparatus.</text>
</comment>
<feature type="domain" description="Formyl transferase C-terminal" evidence="7">
    <location>
        <begin position="207"/>
        <end position="307"/>
    </location>
</feature>
<dbReference type="OrthoDB" id="9802815at2"/>
<sequence length="318" mass="35678">MQSKLKVVFMGTPDFAVHILDKIHQAGYPIVGVVSTPDKPAGRGQKMHSSAVTQYAKEHNLFLMQPPKLKAKSFVETLESLQADVFVVVAFRMLPKIIWNMPSKGTFNLHASLLPQYRGAAPINWAIINGEEKSGVTTFFLDEKTDTGNIIYQQEVDILPDETAGELHDKLMHAGGDLVLKTLEGISENIINPTPQNHSQASKDAPKLFKENTQINWSDSLENIYNFVRGLNPYPAAWTQISLNGETKLLKVFKIEIEKTNHLYQSGQLVEKNKRIGVAHHDGWVWIEEVQMQGKRRMNIVDFANGINLGEDSHILIS</sequence>
<dbReference type="SUPFAM" id="SSF53328">
    <property type="entry name" value="Formyltransferase"/>
    <property type="match status" value="1"/>
</dbReference>